<keyword evidence="3" id="KW-0926">Vacuole</keyword>
<dbReference type="GO" id="GO:0016787">
    <property type="term" value="F:hydrolase activity"/>
    <property type="evidence" value="ECO:0000318"/>
    <property type="project" value="GO_Central"/>
</dbReference>
<feature type="transmembrane region" description="Helical" evidence="5">
    <location>
        <begin position="6"/>
        <end position="28"/>
    </location>
</feature>
<comment type="subcellular location">
    <subcellularLocation>
        <location evidence="1">Vacuole</location>
    </subcellularLocation>
</comment>
<feature type="domain" description="Strictosidine synthase conserved region" evidence="6">
    <location>
        <begin position="178"/>
        <end position="265"/>
    </location>
</feature>
<keyword evidence="5" id="KW-0472">Membrane</keyword>
<evidence type="ECO:0000259" key="6">
    <source>
        <dbReference type="Pfam" id="PF03088"/>
    </source>
</evidence>
<comment type="caution">
    <text evidence="7">The sequence shown here is derived from an EMBL/GenBank/DDBJ whole genome shotgun (WGS) entry which is preliminary data.</text>
</comment>
<dbReference type="InterPro" id="IPR011042">
    <property type="entry name" value="6-blade_b-propeller_TolB-like"/>
</dbReference>
<proteinExistence type="inferred from homology"/>
<dbReference type="PANTHER" id="PTHR10426:SF105">
    <property type="entry name" value="STRICTOSIDINE SYNTHASE-RELATED"/>
    <property type="match status" value="1"/>
</dbReference>
<gene>
    <name evidence="7" type="ORF">LSAT_V11C400201850</name>
</gene>
<sequence length="361" mass="39232">MNTTANYVYLSYINRSFVQYSFIAPFIYPNMASPRMQSHMLSILVIFLCVFKTYVSGQFANFNKLVLPPGVTGPGSVTFGGLLANGPFTTVTDGRILRWAGPTIGFVDFAYTSPTRTKQFCDGTTDPEKGPICGRPIALSYQHVTGLLYIADAFFGLLVVGPTGGLAIQLAGGFKYANGIDIELLTGNVYFSDGSLTYDIRDITKPGFQPDSTGRLLRYNPVTRQVSVLLSGLSGGGGPAVSADGTFVLVPEINANRISKYWLVGPKANTVEVLLRTTGNPNKIKRAERLGEFWVGISVGYIPRMAVILPEGMRFNSNGVVLQTVSFAKEYVNVPVSLVQERNGKLYVGSRFTNFIGVYSN</sequence>
<organism evidence="7 8">
    <name type="scientific">Lactuca sativa</name>
    <name type="common">Garden lettuce</name>
    <dbReference type="NCBI Taxonomy" id="4236"/>
    <lineage>
        <taxon>Eukaryota</taxon>
        <taxon>Viridiplantae</taxon>
        <taxon>Streptophyta</taxon>
        <taxon>Embryophyta</taxon>
        <taxon>Tracheophyta</taxon>
        <taxon>Spermatophyta</taxon>
        <taxon>Magnoliopsida</taxon>
        <taxon>eudicotyledons</taxon>
        <taxon>Gunneridae</taxon>
        <taxon>Pentapetalae</taxon>
        <taxon>asterids</taxon>
        <taxon>campanulids</taxon>
        <taxon>Asterales</taxon>
        <taxon>Asteraceae</taxon>
        <taxon>Cichorioideae</taxon>
        <taxon>Cichorieae</taxon>
        <taxon>Lactucinae</taxon>
        <taxon>Lactuca</taxon>
    </lineage>
</organism>
<evidence type="ECO:0000313" key="7">
    <source>
        <dbReference type="EMBL" id="KAJ0209531.1"/>
    </source>
</evidence>
<dbReference type="Proteomes" id="UP000235145">
    <property type="component" value="Unassembled WGS sequence"/>
</dbReference>
<dbReference type="GO" id="GO:0005773">
    <property type="term" value="C:vacuole"/>
    <property type="evidence" value="ECO:0007669"/>
    <property type="project" value="UniProtKB-SubCell"/>
</dbReference>
<protein>
    <recommendedName>
        <fullName evidence="6">Strictosidine synthase conserved region domain-containing protein</fullName>
    </recommendedName>
</protein>
<dbReference type="PANTHER" id="PTHR10426">
    <property type="entry name" value="STRICTOSIDINE SYNTHASE-RELATED"/>
    <property type="match status" value="1"/>
</dbReference>
<reference evidence="7 8" key="1">
    <citation type="journal article" date="2017" name="Nat. Commun.">
        <title>Genome assembly with in vitro proximity ligation data and whole-genome triplication in lettuce.</title>
        <authorList>
            <person name="Reyes-Chin-Wo S."/>
            <person name="Wang Z."/>
            <person name="Yang X."/>
            <person name="Kozik A."/>
            <person name="Arikit S."/>
            <person name="Song C."/>
            <person name="Xia L."/>
            <person name="Froenicke L."/>
            <person name="Lavelle D.O."/>
            <person name="Truco M.J."/>
            <person name="Xia R."/>
            <person name="Zhu S."/>
            <person name="Xu C."/>
            <person name="Xu H."/>
            <person name="Xu X."/>
            <person name="Cox K."/>
            <person name="Korf I."/>
            <person name="Meyers B.C."/>
            <person name="Michelmore R.W."/>
        </authorList>
    </citation>
    <scope>NUCLEOTIDE SEQUENCE [LARGE SCALE GENOMIC DNA]</scope>
    <source>
        <strain evidence="8">cv. Salinas</strain>
        <tissue evidence="7">Seedlings</tissue>
    </source>
</reference>
<keyword evidence="5" id="KW-1133">Transmembrane helix</keyword>
<dbReference type="EMBL" id="NBSK02000004">
    <property type="protein sequence ID" value="KAJ0209531.1"/>
    <property type="molecule type" value="Genomic_DNA"/>
</dbReference>
<keyword evidence="5" id="KW-0812">Transmembrane</keyword>
<dbReference type="InterPro" id="IPR018119">
    <property type="entry name" value="Strictosidine_synth_cons-reg"/>
</dbReference>
<evidence type="ECO:0000256" key="4">
    <source>
        <dbReference type="ARBA" id="ARBA00023180"/>
    </source>
</evidence>
<name>A0A9R1VRZ9_LACSA</name>
<accession>A0A9R1VRZ9</accession>
<evidence type="ECO:0000313" key="8">
    <source>
        <dbReference type="Proteomes" id="UP000235145"/>
    </source>
</evidence>
<dbReference type="Gene3D" id="2.120.10.30">
    <property type="entry name" value="TolB, C-terminal domain"/>
    <property type="match status" value="1"/>
</dbReference>
<evidence type="ECO:0000256" key="3">
    <source>
        <dbReference type="ARBA" id="ARBA00022554"/>
    </source>
</evidence>
<keyword evidence="4" id="KW-0325">Glycoprotein</keyword>
<dbReference type="AlphaFoldDB" id="A0A9R1VRZ9"/>
<dbReference type="Pfam" id="PF03088">
    <property type="entry name" value="Str_synth"/>
    <property type="match status" value="1"/>
</dbReference>
<dbReference type="SUPFAM" id="SSF63829">
    <property type="entry name" value="Calcium-dependent phosphotriesterase"/>
    <property type="match status" value="1"/>
</dbReference>
<feature type="transmembrane region" description="Helical" evidence="5">
    <location>
        <begin position="40"/>
        <end position="60"/>
    </location>
</feature>
<evidence type="ECO:0000256" key="2">
    <source>
        <dbReference type="ARBA" id="ARBA00009191"/>
    </source>
</evidence>
<dbReference type="OrthoDB" id="5307922at2759"/>
<keyword evidence="8" id="KW-1185">Reference proteome</keyword>
<evidence type="ECO:0000256" key="1">
    <source>
        <dbReference type="ARBA" id="ARBA00004116"/>
    </source>
</evidence>
<evidence type="ECO:0000256" key="5">
    <source>
        <dbReference type="SAM" id="Phobius"/>
    </source>
</evidence>
<comment type="similarity">
    <text evidence="2">Belongs to the strictosidine synthase family.</text>
</comment>